<sequence>MIKKIICLSIPAIIFANPFNATLEDEASWLKEETFVISASRVKENVKKTSASVTIIDDDAINKMGANTLLDILRVVPGLGVSQSNIYTDKIAIRGIETWFSEKVLILLDGHSLNSDLLNGGATSTFANFPVEQIKRVEIIRGPASALYGENAFTALINIITKESQDINGVQISTKVGSYNTTATNLLLGKTYQNFDIAANINYRDTDGYSAYVANDVVGNSGYTNPTSKRLNTNLSLKHNNGIYVKANYNKTEDGPRYGVAHAINNEDKSKRESYFVELGNKYKISDDYTLDSRVYRDFFQFDNTWRVFPAGFPAPVFTNGMLGYSGVDNIKSGIEMLLTVKKENYTVVSGLSYEQQQIKHPWQKMNWNPLTGAPLASVQDFSDPSTNFVSE</sequence>
<dbReference type="Gene3D" id="2.40.170.20">
    <property type="entry name" value="TonB-dependent receptor, beta-barrel domain"/>
    <property type="match status" value="1"/>
</dbReference>
<dbReference type="InterPro" id="IPR039426">
    <property type="entry name" value="TonB-dep_rcpt-like"/>
</dbReference>
<evidence type="ECO:0000313" key="10">
    <source>
        <dbReference type="EMBL" id="DAB37362.1"/>
    </source>
</evidence>
<evidence type="ECO:0000259" key="9">
    <source>
        <dbReference type="Pfam" id="PF07715"/>
    </source>
</evidence>
<organism evidence="10 11">
    <name type="scientific">Sulfuricurvum kujiense</name>
    <dbReference type="NCBI Taxonomy" id="148813"/>
    <lineage>
        <taxon>Bacteria</taxon>
        <taxon>Pseudomonadati</taxon>
        <taxon>Campylobacterota</taxon>
        <taxon>Epsilonproteobacteria</taxon>
        <taxon>Campylobacterales</taxon>
        <taxon>Sulfurimonadaceae</taxon>
        <taxon>Sulfuricurvum</taxon>
    </lineage>
</organism>
<dbReference type="GO" id="GO:0015344">
    <property type="term" value="F:siderophore uptake transmembrane transporter activity"/>
    <property type="evidence" value="ECO:0007669"/>
    <property type="project" value="TreeGrafter"/>
</dbReference>
<dbReference type="Proteomes" id="UP000228859">
    <property type="component" value="Unassembled WGS sequence"/>
</dbReference>
<proteinExistence type="inferred from homology"/>
<dbReference type="PANTHER" id="PTHR30069">
    <property type="entry name" value="TONB-DEPENDENT OUTER MEMBRANE RECEPTOR"/>
    <property type="match status" value="1"/>
</dbReference>
<evidence type="ECO:0000256" key="5">
    <source>
        <dbReference type="ARBA" id="ARBA00022729"/>
    </source>
</evidence>
<keyword evidence="6 8" id="KW-0472">Membrane</keyword>
<keyword evidence="2 8" id="KW-0813">Transport</keyword>
<evidence type="ECO:0000256" key="8">
    <source>
        <dbReference type="PROSITE-ProRule" id="PRU01360"/>
    </source>
</evidence>
<accession>A0A2D3W7N5</accession>
<evidence type="ECO:0000256" key="7">
    <source>
        <dbReference type="ARBA" id="ARBA00023237"/>
    </source>
</evidence>
<evidence type="ECO:0000256" key="4">
    <source>
        <dbReference type="ARBA" id="ARBA00022692"/>
    </source>
</evidence>
<feature type="domain" description="TonB-dependent receptor plug" evidence="9">
    <location>
        <begin position="46"/>
        <end position="153"/>
    </location>
</feature>
<evidence type="ECO:0000256" key="3">
    <source>
        <dbReference type="ARBA" id="ARBA00022452"/>
    </source>
</evidence>
<reference evidence="10 11" key="1">
    <citation type="journal article" date="2017" name="Front. Microbiol.">
        <title>Comparative Genomic Analysis of the Class Epsilonproteobacteria and Proposed Reclassification to Epsilonbacteraeota (phyl. nov.).</title>
        <authorList>
            <person name="Waite D.W."/>
            <person name="Vanwonterghem I."/>
            <person name="Rinke C."/>
            <person name="Parks D.H."/>
            <person name="Zhang Y."/>
            <person name="Takai K."/>
            <person name="Sievert S.M."/>
            <person name="Simon J."/>
            <person name="Campbell B.J."/>
            <person name="Hanson T.E."/>
            <person name="Woyke T."/>
            <person name="Klotz M.G."/>
            <person name="Hugenholtz P."/>
        </authorList>
    </citation>
    <scope>NUCLEOTIDE SEQUENCE [LARGE SCALE GENOMIC DNA]</scope>
    <source>
        <strain evidence="10">UBA12443</strain>
    </source>
</reference>
<feature type="non-terminal residue" evidence="10">
    <location>
        <position position="392"/>
    </location>
</feature>
<evidence type="ECO:0000313" key="11">
    <source>
        <dbReference type="Proteomes" id="UP000228859"/>
    </source>
</evidence>
<comment type="caution">
    <text evidence="10">The sequence shown here is derived from an EMBL/GenBank/DDBJ whole genome shotgun (WGS) entry which is preliminary data.</text>
</comment>
<comment type="similarity">
    <text evidence="8">Belongs to the TonB-dependent receptor family.</text>
</comment>
<evidence type="ECO:0000256" key="6">
    <source>
        <dbReference type="ARBA" id="ARBA00023136"/>
    </source>
</evidence>
<keyword evidence="5" id="KW-0732">Signal</keyword>
<evidence type="ECO:0000256" key="2">
    <source>
        <dbReference type="ARBA" id="ARBA00022448"/>
    </source>
</evidence>
<dbReference type="RefSeq" id="WP_303663243.1">
    <property type="nucleotide sequence ID" value="NZ_DLUI01000166.1"/>
</dbReference>
<keyword evidence="4 8" id="KW-0812">Transmembrane</keyword>
<gene>
    <name evidence="10" type="ORF">CFH83_11585</name>
</gene>
<dbReference type="PANTHER" id="PTHR30069:SF29">
    <property type="entry name" value="HEMOGLOBIN AND HEMOGLOBIN-HAPTOGLOBIN-BINDING PROTEIN 1-RELATED"/>
    <property type="match status" value="1"/>
</dbReference>
<dbReference type="Pfam" id="PF07715">
    <property type="entry name" value="Plug"/>
    <property type="match status" value="1"/>
</dbReference>
<dbReference type="InterPro" id="IPR012910">
    <property type="entry name" value="Plug_dom"/>
</dbReference>
<name>A0A2D3W7N5_9BACT</name>
<comment type="subcellular location">
    <subcellularLocation>
        <location evidence="1 8">Cell outer membrane</location>
        <topology evidence="1 8">Multi-pass membrane protein</topology>
    </subcellularLocation>
</comment>
<dbReference type="SUPFAM" id="SSF56935">
    <property type="entry name" value="Porins"/>
    <property type="match status" value="1"/>
</dbReference>
<keyword evidence="7 8" id="KW-0998">Cell outer membrane</keyword>
<dbReference type="AlphaFoldDB" id="A0A2D3W7N5"/>
<dbReference type="EMBL" id="DLUI01000166">
    <property type="protein sequence ID" value="DAB37362.1"/>
    <property type="molecule type" value="Genomic_DNA"/>
</dbReference>
<protein>
    <recommendedName>
        <fullName evidence="9">TonB-dependent receptor plug domain-containing protein</fullName>
    </recommendedName>
</protein>
<dbReference type="GO" id="GO:0044718">
    <property type="term" value="P:siderophore transmembrane transport"/>
    <property type="evidence" value="ECO:0007669"/>
    <property type="project" value="TreeGrafter"/>
</dbReference>
<dbReference type="InterPro" id="IPR036942">
    <property type="entry name" value="Beta-barrel_TonB_sf"/>
</dbReference>
<dbReference type="PROSITE" id="PS52016">
    <property type="entry name" value="TONB_DEPENDENT_REC_3"/>
    <property type="match status" value="1"/>
</dbReference>
<dbReference type="GO" id="GO:0009279">
    <property type="term" value="C:cell outer membrane"/>
    <property type="evidence" value="ECO:0007669"/>
    <property type="project" value="UniProtKB-SubCell"/>
</dbReference>
<keyword evidence="3 8" id="KW-1134">Transmembrane beta strand</keyword>
<evidence type="ECO:0000256" key="1">
    <source>
        <dbReference type="ARBA" id="ARBA00004571"/>
    </source>
</evidence>